<dbReference type="Pfam" id="PF12728">
    <property type="entry name" value="HTH_17"/>
    <property type="match status" value="1"/>
</dbReference>
<name>A0AAW4U041_BIFPS</name>
<sequence>MPKNQTMNLEPLSVSIMEATRLLGFKDPKSVRNLIRSGDLHACKAGRIYLVSYESLKEFVGR</sequence>
<comment type="caution">
    <text evidence="2">The sequence shown here is derived from an EMBL/GenBank/DDBJ whole genome shotgun (WGS) entry which is preliminary data.</text>
</comment>
<reference evidence="2" key="1">
    <citation type="submission" date="2021-07" db="EMBL/GenBank/DDBJ databases">
        <title>Xylan utilisation by Bifidobacterium pseudocatenulatum.</title>
        <authorList>
            <person name="Watanabe Y."/>
        </authorList>
    </citation>
    <scope>NUCLEOTIDE SEQUENCE</scope>
    <source>
        <strain evidence="2">YIT12824</strain>
    </source>
</reference>
<gene>
    <name evidence="2" type="ORF">KZP06_10015</name>
</gene>
<dbReference type="Proteomes" id="UP001197735">
    <property type="component" value="Unassembled WGS sequence"/>
</dbReference>
<evidence type="ECO:0000259" key="1">
    <source>
        <dbReference type="Pfam" id="PF12728"/>
    </source>
</evidence>
<organism evidence="2 3">
    <name type="scientific">Bifidobacterium pseudocatenulatum</name>
    <dbReference type="NCBI Taxonomy" id="28026"/>
    <lineage>
        <taxon>Bacteria</taxon>
        <taxon>Bacillati</taxon>
        <taxon>Actinomycetota</taxon>
        <taxon>Actinomycetes</taxon>
        <taxon>Bifidobacteriales</taxon>
        <taxon>Bifidobacteriaceae</taxon>
        <taxon>Bifidobacterium</taxon>
    </lineage>
</organism>
<dbReference type="AlphaFoldDB" id="A0AAW4U041"/>
<accession>A0AAW4U041</accession>
<dbReference type="RefSeq" id="WP_034879855.1">
    <property type="nucleotide sequence ID" value="NZ_BCYC01000008.1"/>
</dbReference>
<protein>
    <submittedName>
        <fullName evidence="2">Helix-turn-helix domain-containing protein</fullName>
    </submittedName>
</protein>
<proteinExistence type="predicted"/>
<feature type="domain" description="Helix-turn-helix" evidence="1">
    <location>
        <begin position="16"/>
        <end position="60"/>
    </location>
</feature>
<evidence type="ECO:0000313" key="2">
    <source>
        <dbReference type="EMBL" id="MCB4881043.1"/>
    </source>
</evidence>
<dbReference type="InterPro" id="IPR041657">
    <property type="entry name" value="HTH_17"/>
</dbReference>
<dbReference type="EMBL" id="JAHXEI010000015">
    <property type="protein sequence ID" value="MCB4881043.1"/>
    <property type="molecule type" value="Genomic_DNA"/>
</dbReference>
<evidence type="ECO:0000313" key="3">
    <source>
        <dbReference type="Proteomes" id="UP001197735"/>
    </source>
</evidence>